<feature type="compositionally biased region" description="Polar residues" evidence="1">
    <location>
        <begin position="29"/>
        <end position="47"/>
    </location>
</feature>
<reference evidence="2 3" key="1">
    <citation type="journal article" date="2014" name="Genome Biol.">
        <title>Transcriptome and methylome profiling reveals relics of genome dominance in the mesopolyploid Brassica oleracea.</title>
        <authorList>
            <person name="Parkin I.A."/>
            <person name="Koh C."/>
            <person name="Tang H."/>
            <person name="Robinson S.J."/>
            <person name="Kagale S."/>
            <person name="Clarke W.E."/>
            <person name="Town C.D."/>
            <person name="Nixon J."/>
            <person name="Krishnakumar V."/>
            <person name="Bidwell S.L."/>
            <person name="Denoeud F."/>
            <person name="Belcram H."/>
            <person name="Links M.G."/>
            <person name="Just J."/>
            <person name="Clarke C."/>
            <person name="Bender T."/>
            <person name="Huebert T."/>
            <person name="Mason A.S."/>
            <person name="Pires J.C."/>
            <person name="Barker G."/>
            <person name="Moore J."/>
            <person name="Walley P.G."/>
            <person name="Manoli S."/>
            <person name="Batley J."/>
            <person name="Edwards D."/>
            <person name="Nelson M.N."/>
            <person name="Wang X."/>
            <person name="Paterson A.H."/>
            <person name="King G."/>
            <person name="Bancroft I."/>
            <person name="Chalhoub B."/>
            <person name="Sharpe A.G."/>
        </authorList>
    </citation>
    <scope>NUCLEOTIDE SEQUENCE</scope>
    <source>
        <strain evidence="2 3">cv. TO1000</strain>
    </source>
</reference>
<evidence type="ECO:0000313" key="3">
    <source>
        <dbReference type="Proteomes" id="UP000032141"/>
    </source>
</evidence>
<dbReference type="HOGENOM" id="CLU_012390_1_3_1"/>
<feature type="region of interest" description="Disordered" evidence="1">
    <location>
        <begin position="29"/>
        <end position="61"/>
    </location>
</feature>
<dbReference type="EnsemblPlants" id="Bo6g103940.1">
    <property type="protein sequence ID" value="Bo6g103940.1"/>
    <property type="gene ID" value="Bo6g103940"/>
</dbReference>
<dbReference type="Proteomes" id="UP000032141">
    <property type="component" value="Chromosome C6"/>
</dbReference>
<dbReference type="InterPro" id="IPR006912">
    <property type="entry name" value="Harbinger_derived_prot"/>
</dbReference>
<feature type="compositionally biased region" description="Basic and acidic residues" evidence="1">
    <location>
        <begin position="50"/>
        <end position="61"/>
    </location>
</feature>
<dbReference type="Pfam" id="PF04827">
    <property type="entry name" value="Plant_tran"/>
    <property type="match status" value="1"/>
</dbReference>
<protein>
    <recommendedName>
        <fullName evidence="4">DDE Tnp4 domain-containing protein</fullName>
    </recommendedName>
</protein>
<evidence type="ECO:0008006" key="4">
    <source>
        <dbReference type="Google" id="ProtNLM"/>
    </source>
</evidence>
<dbReference type="AlphaFoldDB" id="A0A0D3CYP1"/>
<reference evidence="2" key="2">
    <citation type="submission" date="2015-03" db="UniProtKB">
        <authorList>
            <consortium name="EnsemblPlants"/>
        </authorList>
    </citation>
    <scope>IDENTIFICATION</scope>
</reference>
<dbReference type="PANTHER" id="PTHR47150:SF5">
    <property type="entry name" value="OS07G0546750 PROTEIN"/>
    <property type="match status" value="1"/>
</dbReference>
<evidence type="ECO:0000313" key="2">
    <source>
        <dbReference type="EnsemblPlants" id="Bo6g103940.1"/>
    </source>
</evidence>
<name>A0A0D3CYP1_BRAOL</name>
<dbReference type="Gramene" id="Bo6g103940.1">
    <property type="protein sequence ID" value="Bo6g103940.1"/>
    <property type="gene ID" value="Bo6g103940"/>
</dbReference>
<dbReference type="PANTHER" id="PTHR47150">
    <property type="entry name" value="OS12G0169200 PROTEIN"/>
    <property type="match status" value="1"/>
</dbReference>
<accession>A0A0D3CYP1</accession>
<evidence type="ECO:0000256" key="1">
    <source>
        <dbReference type="SAM" id="MobiDB-lite"/>
    </source>
</evidence>
<keyword evidence="3" id="KW-1185">Reference proteome</keyword>
<sequence length="380" mass="43636">MDSRNPLNPYSESPSYSYLLHSQNFQYGSYPSTQYPSEIPPYSSQQPDGPPEREDPAVASKERRQWIQKCTAAIRQLAYGGAADSLDEYVRLAETTARKCLHNFTAGIISLFGDEYLRRPTHEDLQRLLYIGEQRGFPGMVGSIDCMHWEWKNCPTAWKGMYSRGTEKPTIVLEAVASSDLWICHTFFGAPGTMNDLNILDRSLVFDDIINGIAPQVNFYVNGNPYHLAYYLTDGIYPKWATFIQSIRLPQSEKHSLFAKTQGAVRKDVERAFGVLQARFVVVKNLSKLWDKEKIANIMKACIILHNMIVEDERSTFTQYNEREFQESEEEDTFTVTPNSNLGTAMDRRSSVRNRQAHEQLKFDLIEKIWAKFGHFPNNQ</sequence>
<proteinExistence type="predicted"/>
<organism evidence="2 3">
    <name type="scientific">Brassica oleracea var. oleracea</name>
    <dbReference type="NCBI Taxonomy" id="109376"/>
    <lineage>
        <taxon>Eukaryota</taxon>
        <taxon>Viridiplantae</taxon>
        <taxon>Streptophyta</taxon>
        <taxon>Embryophyta</taxon>
        <taxon>Tracheophyta</taxon>
        <taxon>Spermatophyta</taxon>
        <taxon>Magnoliopsida</taxon>
        <taxon>eudicotyledons</taxon>
        <taxon>Gunneridae</taxon>
        <taxon>Pentapetalae</taxon>
        <taxon>rosids</taxon>
        <taxon>malvids</taxon>
        <taxon>Brassicales</taxon>
        <taxon>Brassicaceae</taxon>
        <taxon>Brassiceae</taxon>
        <taxon>Brassica</taxon>
    </lineage>
</organism>